<sequence>MSDDFSSISIIESSDDLSFSIDAHTGYEFIDKSGNIVFDIQYTNYDTSIGIDNLWLITLSQSALNNNIFQISVEYDTDPDISLSDQGVVAGVKLLNNSIIDIYKRGRGGVDLNIKFRVSIGTNKDSLSLQQMS</sequence>
<accession>A0A955LAH2</accession>
<dbReference type="EMBL" id="JAGQLF010000004">
    <property type="protein sequence ID" value="MCA9386508.1"/>
    <property type="molecule type" value="Genomic_DNA"/>
</dbReference>
<evidence type="ECO:0000313" key="1">
    <source>
        <dbReference type="EMBL" id="MCA9386508.1"/>
    </source>
</evidence>
<reference evidence="1" key="2">
    <citation type="journal article" date="2021" name="Microbiome">
        <title>Successional dynamics and alternative stable states in a saline activated sludge microbial community over 9 years.</title>
        <authorList>
            <person name="Wang Y."/>
            <person name="Ye J."/>
            <person name="Ju F."/>
            <person name="Liu L."/>
            <person name="Boyd J.A."/>
            <person name="Deng Y."/>
            <person name="Parks D.H."/>
            <person name="Jiang X."/>
            <person name="Yin X."/>
            <person name="Woodcroft B.J."/>
            <person name="Tyson G.W."/>
            <person name="Hugenholtz P."/>
            <person name="Polz M.F."/>
            <person name="Zhang T."/>
        </authorList>
    </citation>
    <scope>NUCLEOTIDE SEQUENCE</scope>
    <source>
        <strain evidence="1">HKST-UBA09</strain>
    </source>
</reference>
<protein>
    <submittedName>
        <fullName evidence="1">Uncharacterized protein</fullName>
    </submittedName>
</protein>
<proteinExistence type="predicted"/>
<name>A0A955LAH2_9BACT</name>
<reference evidence="1" key="1">
    <citation type="submission" date="2020-04" db="EMBL/GenBank/DDBJ databases">
        <authorList>
            <person name="Zhang T."/>
        </authorList>
    </citation>
    <scope>NUCLEOTIDE SEQUENCE</scope>
    <source>
        <strain evidence="1">HKST-UBA09</strain>
    </source>
</reference>
<evidence type="ECO:0000313" key="2">
    <source>
        <dbReference type="Proteomes" id="UP000714915"/>
    </source>
</evidence>
<organism evidence="1 2">
    <name type="scientific">Candidatus Dojkabacteria bacterium</name>
    <dbReference type="NCBI Taxonomy" id="2099670"/>
    <lineage>
        <taxon>Bacteria</taxon>
        <taxon>Candidatus Dojkabacteria</taxon>
    </lineage>
</organism>
<dbReference type="Proteomes" id="UP000714915">
    <property type="component" value="Unassembled WGS sequence"/>
</dbReference>
<gene>
    <name evidence="1" type="ORF">KC669_00570</name>
</gene>
<comment type="caution">
    <text evidence="1">The sequence shown here is derived from an EMBL/GenBank/DDBJ whole genome shotgun (WGS) entry which is preliminary data.</text>
</comment>
<dbReference type="AlphaFoldDB" id="A0A955LAH2"/>